<evidence type="ECO:0008006" key="5">
    <source>
        <dbReference type="Google" id="ProtNLM"/>
    </source>
</evidence>
<feature type="coiled-coil region" evidence="1">
    <location>
        <begin position="668"/>
        <end position="702"/>
    </location>
</feature>
<dbReference type="SUPFAM" id="SSF90209">
    <property type="entry name" value="Ran binding protein zinc finger-like"/>
    <property type="match status" value="1"/>
</dbReference>
<gene>
    <name evidence="3" type="ORF">AB675_11000</name>
</gene>
<feature type="region of interest" description="Disordered" evidence="2">
    <location>
        <begin position="578"/>
        <end position="609"/>
    </location>
</feature>
<feature type="region of interest" description="Disordered" evidence="2">
    <location>
        <begin position="830"/>
        <end position="943"/>
    </location>
</feature>
<evidence type="ECO:0000256" key="1">
    <source>
        <dbReference type="SAM" id="Coils"/>
    </source>
</evidence>
<evidence type="ECO:0000256" key="2">
    <source>
        <dbReference type="SAM" id="MobiDB-lite"/>
    </source>
</evidence>
<dbReference type="RefSeq" id="XP_017995486.1">
    <property type="nucleotide sequence ID" value="XM_018139812.1"/>
</dbReference>
<accession>A0A0N1NVR9</accession>
<dbReference type="OrthoDB" id="185373at2759"/>
<evidence type="ECO:0000313" key="3">
    <source>
        <dbReference type="EMBL" id="KPI35523.1"/>
    </source>
</evidence>
<feature type="compositionally biased region" description="Polar residues" evidence="2">
    <location>
        <begin position="831"/>
        <end position="856"/>
    </location>
</feature>
<feature type="compositionally biased region" description="Polar residues" evidence="2">
    <location>
        <begin position="579"/>
        <end position="607"/>
    </location>
</feature>
<keyword evidence="1" id="KW-0175">Coiled coil</keyword>
<reference evidence="3 4" key="1">
    <citation type="submission" date="2015-06" db="EMBL/GenBank/DDBJ databases">
        <title>Draft genome of the ant-associated black yeast Phialophora attae CBS 131958.</title>
        <authorList>
            <person name="Moreno L.F."/>
            <person name="Stielow B.J."/>
            <person name="de Hoog S."/>
            <person name="Vicente V.A."/>
            <person name="Weiss V.A."/>
            <person name="de Vries M."/>
            <person name="Cruz L.M."/>
            <person name="Souza E.M."/>
        </authorList>
    </citation>
    <scope>NUCLEOTIDE SEQUENCE [LARGE SCALE GENOMIC DNA]</scope>
    <source>
        <strain evidence="3 4">CBS 131958</strain>
    </source>
</reference>
<dbReference type="AlphaFoldDB" id="A0A0N1NVR9"/>
<evidence type="ECO:0000313" key="4">
    <source>
        <dbReference type="Proteomes" id="UP000038010"/>
    </source>
</evidence>
<keyword evidence="4" id="KW-1185">Reference proteome</keyword>
<dbReference type="VEuPathDB" id="FungiDB:AB675_11000"/>
<feature type="region of interest" description="Disordered" evidence="2">
    <location>
        <begin position="711"/>
        <end position="755"/>
    </location>
</feature>
<feature type="region of interest" description="Disordered" evidence="2">
    <location>
        <begin position="137"/>
        <end position="158"/>
    </location>
</feature>
<proteinExistence type="predicted"/>
<comment type="caution">
    <text evidence="3">The sequence shown here is derived from an EMBL/GenBank/DDBJ whole genome shotgun (WGS) entry which is preliminary data.</text>
</comment>
<organism evidence="3 4">
    <name type="scientific">Cyphellophora attinorum</name>
    <dbReference type="NCBI Taxonomy" id="1664694"/>
    <lineage>
        <taxon>Eukaryota</taxon>
        <taxon>Fungi</taxon>
        <taxon>Dikarya</taxon>
        <taxon>Ascomycota</taxon>
        <taxon>Pezizomycotina</taxon>
        <taxon>Eurotiomycetes</taxon>
        <taxon>Chaetothyriomycetidae</taxon>
        <taxon>Chaetothyriales</taxon>
        <taxon>Cyphellophoraceae</taxon>
        <taxon>Cyphellophora</taxon>
    </lineage>
</organism>
<dbReference type="InterPro" id="IPR036443">
    <property type="entry name" value="Znf_RanBP2_sf"/>
</dbReference>
<dbReference type="Gene3D" id="4.10.1060.10">
    <property type="entry name" value="Zinc finger, RanBP2-type"/>
    <property type="match status" value="1"/>
</dbReference>
<dbReference type="Proteomes" id="UP000038010">
    <property type="component" value="Unassembled WGS sequence"/>
</dbReference>
<name>A0A0N1NVR9_9EURO</name>
<dbReference type="GeneID" id="28731692"/>
<sequence>MRGIWQQTSRPNLSFTTARTTVKSTFGRRSATRHGTRSNKVAACDVFAAFLAPLLAAAAFADTSWKNSKRKEWEIRFKEISDEVERLKAREVEVWTRIQHRSIRRGAISQRRMYSTAAHAISWDKIDAEDWAEAFEEDAERTATQQAQDNQAPAANPATAPLVMRQSRAKVLEYESLVRKRLILRLLLYVYSDHDPKYEDKYHVQIQKNVLPEEIGRVVIDLQAITQQLRTMAHYALRDRPGHFLEAEIELGSPVFSRQHDRQQLRNLAEDYRAGKLDTRVLIDCLVEWLLDSDRPPGPYAFVQLILVFTHCGLDQPADYAVSALRTSGYTIRQTEIVAILEMCSNLRDLKTFDWLIQQLTSKDGFLRNGRYLWNWIRVDGTLIAAPALFSPFLYRGLIRSTINFGQMDRAAAYYKMTQKYSWAASHESYVLKAFLQYHAINRDWDKGKGCIGRALRHLTDDTLIHNHATPERATRQIAVICLRIADLFAACDKQQMLTAWITLVAREGIPAPDLDASKRSRSASLRSIAGQWTGAAETLGNPPAPLTADGFGGFRKAVQSFADSFGLAMQEIDDTAASMDQSVSSQRTRQDQEQTGASMEVSTPYSSPHVPIQGPINEPTQPLEAPPNQHFTNSELVNETRRSVGVSHVQPPAPVPPTIPPDFFEAMEMVRDERASLESARRAQQQQLQSALDQINALKAETIALHKRLDSSRDSQPQEVQMPSVLHSLPSAEAETQVQSEPLEKTPPMRTLDNGTTEEGYHFVDSSNRGLLGTSGGSGHVLPESPMAEGDWRCGCQHHNYHSNKNCRLCGEPRANAVFVARSAILRPSTAGTPARHSNSAKMNSGVQAISGSQSRHWHLLSDATSSTDDKTVAPQATELAPESVPRPHSAELSFPSEHMLPPQQEDNPEAEDSGYDSLPESPASSLFDAPPSPSPHPIPVTMYRSLDVDSFLDNSERPIIRRTNNMLPRASLRDKGLEHKSFTPVDDDDPAMRILPRQAKQKMTGSGTEKQISDRIKLLTEAKKRGRAANAEARRAYLEEQAALSA</sequence>
<feature type="compositionally biased region" description="Low complexity" evidence="2">
    <location>
        <begin position="142"/>
        <end position="158"/>
    </location>
</feature>
<dbReference type="EMBL" id="LFJN01000039">
    <property type="protein sequence ID" value="KPI35523.1"/>
    <property type="molecule type" value="Genomic_DNA"/>
</dbReference>
<protein>
    <recommendedName>
        <fullName evidence="5">RanBP2-type domain-containing protein</fullName>
    </recommendedName>
</protein>